<accession>A0A3P7LTG8</accession>
<protein>
    <submittedName>
        <fullName evidence="1">Uncharacterized protein</fullName>
    </submittedName>
</protein>
<proteinExistence type="predicted"/>
<gene>
    <name evidence="1" type="ORF">SVUK_LOCUS17400</name>
</gene>
<keyword evidence="2" id="KW-1185">Reference proteome</keyword>
<evidence type="ECO:0000313" key="2">
    <source>
        <dbReference type="Proteomes" id="UP000270094"/>
    </source>
</evidence>
<dbReference type="AlphaFoldDB" id="A0A3P7LTG8"/>
<feature type="non-terminal residue" evidence="1">
    <location>
        <position position="1"/>
    </location>
</feature>
<reference evidence="1 2" key="1">
    <citation type="submission" date="2018-11" db="EMBL/GenBank/DDBJ databases">
        <authorList>
            <consortium name="Pathogen Informatics"/>
        </authorList>
    </citation>
    <scope>NUCLEOTIDE SEQUENCE [LARGE SCALE GENOMIC DNA]</scope>
</reference>
<dbReference type="EMBL" id="UYYB01117492">
    <property type="protein sequence ID" value="VDM82402.1"/>
    <property type="molecule type" value="Genomic_DNA"/>
</dbReference>
<dbReference type="Proteomes" id="UP000270094">
    <property type="component" value="Unassembled WGS sequence"/>
</dbReference>
<sequence>NQRGRRSLKKYRRDLLDYRVLLTTLLNEDGTCTSSRQEMESITMGFYANLFRLSTPVSNPVIPTGEVPPRILPAEVRAATKP</sequence>
<dbReference type="OrthoDB" id="5849529at2759"/>
<organism evidence="1 2">
    <name type="scientific">Strongylus vulgaris</name>
    <name type="common">Blood worm</name>
    <dbReference type="NCBI Taxonomy" id="40348"/>
    <lineage>
        <taxon>Eukaryota</taxon>
        <taxon>Metazoa</taxon>
        <taxon>Ecdysozoa</taxon>
        <taxon>Nematoda</taxon>
        <taxon>Chromadorea</taxon>
        <taxon>Rhabditida</taxon>
        <taxon>Rhabditina</taxon>
        <taxon>Rhabditomorpha</taxon>
        <taxon>Strongyloidea</taxon>
        <taxon>Strongylidae</taxon>
        <taxon>Strongylus</taxon>
    </lineage>
</organism>
<name>A0A3P7LTG8_STRVU</name>
<evidence type="ECO:0000313" key="1">
    <source>
        <dbReference type="EMBL" id="VDM82402.1"/>
    </source>
</evidence>